<accession>A0A561QHC8</accession>
<dbReference type="Pfam" id="PF08327">
    <property type="entry name" value="AHSA1"/>
    <property type="match status" value="1"/>
</dbReference>
<proteinExistence type="inferred from homology"/>
<dbReference type="CDD" id="cd08894">
    <property type="entry name" value="SRPBCC_CalC_Aha1-like_1"/>
    <property type="match status" value="1"/>
</dbReference>
<dbReference type="OrthoDB" id="9805228at2"/>
<organism evidence="3 4">
    <name type="scientific">Neorhizobium alkalisoli</name>
    <dbReference type="NCBI Taxonomy" id="528178"/>
    <lineage>
        <taxon>Bacteria</taxon>
        <taxon>Pseudomonadati</taxon>
        <taxon>Pseudomonadota</taxon>
        <taxon>Alphaproteobacteria</taxon>
        <taxon>Hyphomicrobiales</taxon>
        <taxon>Rhizobiaceae</taxon>
        <taxon>Rhizobium/Agrobacterium group</taxon>
        <taxon>Neorhizobium</taxon>
    </lineage>
</organism>
<dbReference type="Proteomes" id="UP000320653">
    <property type="component" value="Unassembled WGS sequence"/>
</dbReference>
<dbReference type="Gene3D" id="3.30.530.20">
    <property type="match status" value="1"/>
</dbReference>
<sequence length="167" mass="18937">MSDLIQNSDSAWRDWPIDREIVLSRLIDAPRDLVYAAWTDPDQIQAWFGPEGFAIETKEIDLRQGGIWRFDMVAPDGTRYTNRMVFLRMKTPALIEVEHGSDEDEDPGKFRMLVTFDEQSDGKTVLTLRQMHPSKAQRDGAIGFGAVEYGGQTLAKLARHVAGRKGR</sequence>
<name>A0A561QHC8_9HYPH</name>
<comment type="caution">
    <text evidence="3">The sequence shown here is derived from an EMBL/GenBank/DDBJ whole genome shotgun (WGS) entry which is preliminary data.</text>
</comment>
<protein>
    <submittedName>
        <fullName evidence="3">Uncharacterized protein YndB with AHSA1/START domain</fullName>
    </submittedName>
</protein>
<keyword evidence="4" id="KW-1185">Reference proteome</keyword>
<evidence type="ECO:0000313" key="4">
    <source>
        <dbReference type="Proteomes" id="UP000320653"/>
    </source>
</evidence>
<evidence type="ECO:0000259" key="2">
    <source>
        <dbReference type="Pfam" id="PF08327"/>
    </source>
</evidence>
<dbReference type="EMBL" id="VIWP01000007">
    <property type="protein sequence ID" value="TWF49785.1"/>
    <property type="molecule type" value="Genomic_DNA"/>
</dbReference>
<comment type="similarity">
    <text evidence="1">Belongs to the AHA1 family.</text>
</comment>
<reference evidence="3 4" key="1">
    <citation type="submission" date="2019-06" db="EMBL/GenBank/DDBJ databases">
        <title>Sorghum-associated microbial communities from plants grown in Nebraska, USA.</title>
        <authorList>
            <person name="Schachtman D."/>
        </authorList>
    </citation>
    <scope>NUCLEOTIDE SEQUENCE [LARGE SCALE GENOMIC DNA]</scope>
    <source>
        <strain evidence="3 4">1225</strain>
    </source>
</reference>
<evidence type="ECO:0000313" key="3">
    <source>
        <dbReference type="EMBL" id="TWF49785.1"/>
    </source>
</evidence>
<dbReference type="InterPro" id="IPR023393">
    <property type="entry name" value="START-like_dom_sf"/>
</dbReference>
<dbReference type="InterPro" id="IPR013538">
    <property type="entry name" value="ASHA1/2-like_C"/>
</dbReference>
<feature type="domain" description="Activator of Hsp90 ATPase homologue 1/2-like C-terminal" evidence="2">
    <location>
        <begin position="28"/>
        <end position="161"/>
    </location>
</feature>
<dbReference type="SUPFAM" id="SSF55961">
    <property type="entry name" value="Bet v1-like"/>
    <property type="match status" value="1"/>
</dbReference>
<dbReference type="AlphaFoldDB" id="A0A561QHC8"/>
<gene>
    <name evidence="3" type="ORF">FHW37_107152</name>
</gene>
<evidence type="ECO:0000256" key="1">
    <source>
        <dbReference type="ARBA" id="ARBA00006817"/>
    </source>
</evidence>